<evidence type="ECO:0000313" key="6">
    <source>
        <dbReference type="Proteomes" id="UP000887013"/>
    </source>
</evidence>
<feature type="compositionally biased region" description="Acidic residues" evidence="3">
    <location>
        <begin position="2420"/>
        <end position="2429"/>
    </location>
</feature>
<dbReference type="FunFam" id="3.40.50.410:FF:000028">
    <property type="entry name" value="Midasin"/>
    <property type="match status" value="1"/>
</dbReference>
<dbReference type="Proteomes" id="UP000887013">
    <property type="component" value="Unassembled WGS sequence"/>
</dbReference>
<evidence type="ECO:0000256" key="1">
    <source>
        <dbReference type="ARBA" id="ARBA00022741"/>
    </source>
</evidence>
<dbReference type="SUPFAM" id="SSF53300">
    <property type="entry name" value="vWA-like"/>
    <property type="match status" value="1"/>
</dbReference>
<feature type="region of interest" description="Disordered" evidence="3">
    <location>
        <begin position="2396"/>
        <end position="2876"/>
    </location>
</feature>
<feature type="compositionally biased region" description="Basic and acidic residues" evidence="3">
    <location>
        <begin position="2575"/>
        <end position="2585"/>
    </location>
</feature>
<proteinExistence type="predicted"/>
<name>A0A8X6J5Y5_NEPPI</name>
<evidence type="ECO:0000256" key="2">
    <source>
        <dbReference type="ARBA" id="ARBA00022840"/>
    </source>
</evidence>
<evidence type="ECO:0000313" key="5">
    <source>
        <dbReference type="EMBL" id="GFS38673.1"/>
    </source>
</evidence>
<keyword evidence="1" id="KW-0547">Nucleotide-binding</keyword>
<accession>A0A8X6J5Y5</accession>
<dbReference type="InterPro" id="IPR027417">
    <property type="entry name" value="P-loop_NTPase"/>
</dbReference>
<feature type="domain" description="VWFA" evidence="4">
    <location>
        <begin position="3009"/>
        <end position="3207"/>
    </location>
</feature>
<feature type="compositionally biased region" description="Polar residues" evidence="3">
    <location>
        <begin position="2677"/>
        <end position="2686"/>
    </location>
</feature>
<feature type="compositionally biased region" description="Polar residues" evidence="3">
    <location>
        <begin position="2809"/>
        <end position="2819"/>
    </location>
</feature>
<feature type="compositionally biased region" description="Basic and acidic residues" evidence="3">
    <location>
        <begin position="2430"/>
        <end position="2447"/>
    </location>
</feature>
<dbReference type="GO" id="GO:0000027">
    <property type="term" value="P:ribosomal large subunit assembly"/>
    <property type="evidence" value="ECO:0007669"/>
    <property type="project" value="TreeGrafter"/>
</dbReference>
<dbReference type="InterPro" id="IPR011704">
    <property type="entry name" value="ATPase_dyneun-rel_AAA"/>
</dbReference>
<protein>
    <submittedName>
        <fullName evidence="5">Midasin</fullName>
    </submittedName>
</protein>
<evidence type="ECO:0000259" key="4">
    <source>
        <dbReference type="PROSITE" id="PS50234"/>
    </source>
</evidence>
<feature type="compositionally biased region" description="Acidic residues" evidence="3">
    <location>
        <begin position="2471"/>
        <end position="2488"/>
    </location>
</feature>
<dbReference type="SUPFAM" id="SSF52540">
    <property type="entry name" value="P-loop containing nucleoside triphosphate hydrolases"/>
    <property type="match status" value="1"/>
</dbReference>
<sequence>MLLQVDLDRKIVNIAQSLEQFIQQAVLRFIHPSVFGRKNNELAEILSHMHILANIRGNTSLRAKVRSLSDLVKALHEYEISESDPYLNSCKRAVSDFWNSVSVGATYTGGQFEWIDSILITAVTQGHWLLIDDANFCSPSVLDRLNALLEQNGALVVSEQGVVGGKLRTVTPHPKFRIILTMNPRNGEISRAMRNRGVEIFVEPISSDPVLWRRLFDISLFSHCKRLNHSTMISQLYALHDKLCKDDRFESPSLTDFLSAASLCAQFLRRHDDPRTAFFKSCESVYASNNFNFNLKKGIIELITIVVQKFPPLTRDLSIPVSSLLPTTIDYRHSITLSRVKKQAAIFAYFLSHFKNYLKMQEEIPLFVDTYFPYPVPNYLSATTINERFFCIIRIMLESCSVQSHHLLDIWLQSTLEREIKHESNNKFKDILLSCLHLRGVLGEQFNDEIVQDLLRVVSQIYDHAGFLAVKKHDLPIDPRWKPDIYKQLIFQLKQKSVNEKDSIDTDMIEFKVSCCANKFNLLLLLRTLEFTASSIPRERQMLSLIKSEKVSKYFMERGKNSSVIKTIPHFLNTIPDILLGLLRKGLDCTDENYWKFRDILYSYYVCRQVCEQPIHLEESEHQLIIFIAHFYWLWKKIKNLYETEKDIPSALENSFNVVDRCLSYKNAEQMFRLKFVKKNKYPLGFSTEEAANLFYTSLKSYKSINLFIHLNMKEPNLNDLKKILGYRQNWMNIVSEQVYKSVFSAFLENIDYGDALNKSRSVELQFNGSDSDDDDDVKEVSQIPVEVPMIPNEMVKAEIQILPLLDYIFNMYTAELFHPSNLPIDIKEVYKMGAERICAHPQHLAHIFRYHILSAQSKISSIQEVFVLLMTSFLSHIRHGFSSKGLCFLHCELVEGSSGPTITSPPLKWDSSNIWSKQAPLLTFICASIMEKRNDSSLICEVPLKRYEEKTLQLQLTKTLLWNNFEKLSNPLFSIRSGTSRMITSWFFNLISGIAMTMNVRLPGDAFSLEYLKLLFKETGLASLVITEKGNDILTLAFSSVKELSAQMKEDCESVMWSSAKTYIFVGLLTTVLMLPRDAIDPAVKREIKAKDLENRHQDLLMEVGLRDWFSKVTTGLSLGEVASMNCTPYIKNLQKICEHTKACLFTLNKKLVCRDKNGDKFEKLKEKVHEYMSGIGSPDLIIEIISQIDQIYNSEVFNKNLLEYDVIRKAQNHVENQRHCVEFISRNYCGYEDLTMPFLLGIEQITHGIRLANQSVALKEMNLQFKSKNIQNVADFLSQFISTPLECHYNPLDIARQLINGDNIDSFKDLLSLSGVPSSVIGKFICKLLKSALLEIIVEIKRNPSQSKTGTNDILTLLSSALGVFWQTWNLQEMQIKKKKEEEEILYKYKVKLHEGELTEDEAVEKQILMSFPSFKNAYADCLDSNENIDETPLEIFAEGLLLSVDDAFKVWQFHATLMSLLLPNELKNPDENMNWIINESKTLNSSAPYLFRYEVICEILKSLPEKFDGSLDHKLVAGHLMMCNEIQKIPELQENEFYDIYRSPNPNKVLTLYPILSDLENHINVLLQKYPQEPLLLQILKIVCRVLSFPVTDPLMKFVVGLELILESMQSWKEALKSERKKITGKIIEYRSLELDVWRKGLDCVIQKQYINCTKWWFHMFGLFAAPVKNPKDDEAFKSLIDYLKQFLEDSSLGEFPARLSILHTFLQHCKLLKSKKLYRKLGHLLFNFYSYYEQFLPDINNHISQIRKPIDKELKDFVKIVRWKDINFDALKTSVKKSHRFVVKHIKSFEDALKRPARSFFTIPSKDSSEGSTWTLNIRKSYFLSASQEMLLDNHLKGREEKLFKNMPHYYKRLQKLSRKLSKSFNVTNHINSLNEFCGTVIEALQSITLDSGKKMCTRSQEKKQALMLIQKKRQMLATLFKNLRVMGLSYRHGMISAKNRSEDIMLIAPTFDPSQMKVMKFDRKFEELVLKTSEDTKHYFYKSIAQYAVLQKYMETPCEELTLDIIHRIQGYSSNLIHHVLSQQESIVELAENIDKIGCFCSTLSAIKKTQEKCLIVPPESDVLEMEEVLLNCMVQYMSVVQQLGLLMQCAPESFKGNFGDIPFIYNDKKLLCSLSKNDPIWNKIVKGITDCSTELEKGFEMMSQSISNTMIFTSWERFSQIMKIFKHLMTSINIFWNSMKGPGFNQNQQLTRNLTRLSSKIQIEYFKAQKRCNLLSSPAKEGGKKNQTNQNNIQNRSLSVLIHKITKEILLAYQDILASCVSCDKKDTSEDNMCPDNLITDKISVYLSDFKKHLHFQRITKLILKLQKQLQQSFKSKVGIEAIDGSIRLLLNLLPVFDQYFQLVKIYFVTNLGMHRTSCKFLTILLEIFNLLATKGFCIPPDLKEEAEKASGTKFEDIESGGFDDGEGVKDVSENIETEDQLEDTLKDGQEKKKEDGGEGDIKDEENGIEMSEDIDGKEYNPENNLDESGESEEEDEDEDEKSLDQMGNVDDDDADKLDNKVWGSDSEEDEISDVDDTGGVSENKPSELAAKDGKYKEDEQNDEYPGEFPDPLIDAPPVEEPEYVDFPDDIKINDVDGKEDLDDDEEELTYDPNEDLESKDESESELNNDEGEDTENGSNNLEEKDADIENGTSAEPIPEDTNDDNSDMKKNESSLPTHTPTAEKDALPTADQSKSSSLDPVQDDSTMDWESGVQKSDEQHEEGQTDANNAVDQSGAHEGKKSSSKSKAPEDQKYKPKLRAPAEIRTLDDNPDNTDVKQRPISDKQSLQKSTGPKEENDSADTYEHVKNKEEGMSLAVDVASEEQTTVRPTNEQNDDTDDDDDVIELSSDEEEYCSKEEFAKSQGDIGCQDKKKRPGQQGNYDDEPMDVTPEGELVRTHTVARGDTTVHTNQELWTSMSLQHLHNKRFALEKDLDLFYQGNKEQSIGAINLWRRYEDLVVHLSQELCEQLRLVLEPTKMSKLKGDYRTGKRLAMRKIIAYIASGYRKDKIWLRRTKPSKRQYQIMIAVDDSSSMADNHSKELTFESLATLGQSLSLLEAGELSVVSFGEKVELLLGFNEQFNTDNGARMFSQFTFNQKKTSYVQLLNFATNAMAQARNTSAVMSKETAQLIVILSDGRGVFNEGAEGIRTAVRAARDNNIFMVFIVIDSPNSQDSILDITTTKFEGNNKVIFKPYIEDFPFPFYIILRDISALPTILGGALRQWFELVTATER</sequence>
<evidence type="ECO:0000256" key="3">
    <source>
        <dbReference type="SAM" id="MobiDB-lite"/>
    </source>
</evidence>
<feature type="compositionally biased region" description="Acidic residues" evidence="3">
    <location>
        <begin position="2564"/>
        <end position="2574"/>
    </location>
</feature>
<dbReference type="Gene3D" id="3.40.50.410">
    <property type="entry name" value="von Willebrand factor, type A domain"/>
    <property type="match status" value="1"/>
</dbReference>
<dbReference type="CDD" id="cd01460">
    <property type="entry name" value="vWA_midasin"/>
    <property type="match status" value="1"/>
</dbReference>
<dbReference type="Pfam" id="PF07728">
    <property type="entry name" value="AAA_5"/>
    <property type="match status" value="1"/>
</dbReference>
<dbReference type="PANTHER" id="PTHR48103:SF2">
    <property type="entry name" value="MIDASIN"/>
    <property type="match status" value="1"/>
</dbReference>
<dbReference type="GO" id="GO:0005634">
    <property type="term" value="C:nucleus"/>
    <property type="evidence" value="ECO:0007669"/>
    <property type="project" value="TreeGrafter"/>
</dbReference>
<dbReference type="GO" id="GO:0000055">
    <property type="term" value="P:ribosomal large subunit export from nucleus"/>
    <property type="evidence" value="ECO:0007669"/>
    <property type="project" value="TreeGrafter"/>
</dbReference>
<feature type="compositionally biased region" description="Basic and acidic residues" evidence="3">
    <location>
        <begin position="2779"/>
        <end position="2799"/>
    </location>
</feature>
<gene>
    <name evidence="5" type="primary">MDN1</name>
    <name evidence="5" type="ORF">NPIL_201631</name>
</gene>
<feature type="compositionally biased region" description="Basic and acidic residues" evidence="3">
    <location>
        <begin position="2722"/>
        <end position="2769"/>
    </location>
</feature>
<reference evidence="5" key="1">
    <citation type="submission" date="2020-08" db="EMBL/GenBank/DDBJ databases">
        <title>Multicomponent nature underlies the extraordinary mechanical properties of spider dragline silk.</title>
        <authorList>
            <person name="Kono N."/>
            <person name="Nakamura H."/>
            <person name="Mori M."/>
            <person name="Yoshida Y."/>
            <person name="Ohtoshi R."/>
            <person name="Malay A.D."/>
            <person name="Moran D.A.P."/>
            <person name="Tomita M."/>
            <person name="Numata K."/>
            <person name="Arakawa K."/>
        </authorList>
    </citation>
    <scope>NUCLEOTIDE SEQUENCE</scope>
</reference>
<dbReference type="InterPro" id="IPR002035">
    <property type="entry name" value="VWF_A"/>
</dbReference>
<dbReference type="GO" id="GO:0005524">
    <property type="term" value="F:ATP binding"/>
    <property type="evidence" value="ECO:0007669"/>
    <property type="project" value="UniProtKB-KW"/>
</dbReference>
<feature type="compositionally biased region" description="Acidic residues" evidence="3">
    <location>
        <begin position="2512"/>
        <end position="2523"/>
    </location>
</feature>
<dbReference type="InterPro" id="IPR036465">
    <property type="entry name" value="vWFA_dom_sf"/>
</dbReference>
<dbReference type="GO" id="GO:0030687">
    <property type="term" value="C:preribosome, large subunit precursor"/>
    <property type="evidence" value="ECO:0007669"/>
    <property type="project" value="TreeGrafter"/>
</dbReference>
<feature type="compositionally biased region" description="Acidic residues" evidence="3">
    <location>
        <begin position="2448"/>
        <end position="2460"/>
    </location>
</feature>
<dbReference type="EMBL" id="BMAW01089220">
    <property type="protein sequence ID" value="GFS38673.1"/>
    <property type="molecule type" value="Genomic_DNA"/>
</dbReference>
<dbReference type="Pfam" id="PF13519">
    <property type="entry name" value="VWA_2"/>
    <property type="match status" value="1"/>
</dbReference>
<feature type="compositionally biased region" description="Acidic residues" evidence="3">
    <location>
        <begin position="2820"/>
        <end position="2839"/>
    </location>
</feature>
<feature type="compositionally biased region" description="Acidic residues" evidence="3">
    <location>
        <begin position="2586"/>
        <end position="2622"/>
    </location>
</feature>
<dbReference type="SMART" id="SM00327">
    <property type="entry name" value="VWA"/>
    <property type="match status" value="1"/>
</dbReference>
<feature type="compositionally biased region" description="Basic and acidic residues" evidence="3">
    <location>
        <begin position="2536"/>
        <end position="2545"/>
    </location>
</feature>
<comment type="caution">
    <text evidence="5">The sequence shown here is derived from an EMBL/GenBank/DDBJ whole genome shotgun (WGS) entry which is preliminary data.</text>
</comment>
<dbReference type="Gene3D" id="3.40.50.300">
    <property type="entry name" value="P-loop containing nucleotide triphosphate hydrolases"/>
    <property type="match status" value="1"/>
</dbReference>
<dbReference type="GO" id="GO:0016887">
    <property type="term" value="F:ATP hydrolysis activity"/>
    <property type="evidence" value="ECO:0007669"/>
    <property type="project" value="InterPro"/>
</dbReference>
<organism evidence="5 6">
    <name type="scientific">Nephila pilipes</name>
    <name type="common">Giant wood spider</name>
    <name type="synonym">Nephila maculata</name>
    <dbReference type="NCBI Taxonomy" id="299642"/>
    <lineage>
        <taxon>Eukaryota</taxon>
        <taxon>Metazoa</taxon>
        <taxon>Ecdysozoa</taxon>
        <taxon>Arthropoda</taxon>
        <taxon>Chelicerata</taxon>
        <taxon>Arachnida</taxon>
        <taxon>Araneae</taxon>
        <taxon>Araneomorphae</taxon>
        <taxon>Entelegynae</taxon>
        <taxon>Araneoidea</taxon>
        <taxon>Nephilidae</taxon>
        <taxon>Nephila</taxon>
    </lineage>
</organism>
<dbReference type="OrthoDB" id="6421618at2759"/>
<keyword evidence="6" id="KW-1185">Reference proteome</keyword>
<dbReference type="PROSITE" id="PS50234">
    <property type="entry name" value="VWFA"/>
    <property type="match status" value="1"/>
</dbReference>
<keyword evidence="2" id="KW-0067">ATP-binding</keyword>
<dbReference type="PANTHER" id="PTHR48103">
    <property type="entry name" value="MIDASIN-RELATED"/>
    <property type="match status" value="1"/>
</dbReference>